<evidence type="ECO:0000256" key="2">
    <source>
        <dbReference type="ARBA" id="ARBA00023002"/>
    </source>
</evidence>
<dbReference type="Pfam" id="PF00106">
    <property type="entry name" value="adh_short"/>
    <property type="match status" value="1"/>
</dbReference>
<organism evidence="4 5">
    <name type="scientific">Tetrahymena thermophila (strain SB210)</name>
    <dbReference type="NCBI Taxonomy" id="312017"/>
    <lineage>
        <taxon>Eukaryota</taxon>
        <taxon>Sar</taxon>
        <taxon>Alveolata</taxon>
        <taxon>Ciliophora</taxon>
        <taxon>Intramacronucleata</taxon>
        <taxon>Oligohymenophorea</taxon>
        <taxon>Hymenostomatida</taxon>
        <taxon>Tetrahymenina</taxon>
        <taxon>Tetrahymenidae</taxon>
        <taxon>Tetrahymena</taxon>
    </lineage>
</organism>
<keyword evidence="5" id="KW-1185">Reference proteome</keyword>
<gene>
    <name evidence="4" type="ORF">TTHERM_00137730</name>
</gene>
<dbReference type="STRING" id="312017.I7MF92"/>
<accession>I7MF92</accession>
<dbReference type="KEGG" id="tet:TTHERM_00137730"/>
<reference evidence="5" key="1">
    <citation type="journal article" date="2006" name="PLoS Biol.">
        <title>Macronuclear genome sequence of the ciliate Tetrahymena thermophila, a model eukaryote.</title>
        <authorList>
            <person name="Eisen J.A."/>
            <person name="Coyne R.S."/>
            <person name="Wu M."/>
            <person name="Wu D."/>
            <person name="Thiagarajan M."/>
            <person name="Wortman J.R."/>
            <person name="Badger J.H."/>
            <person name="Ren Q."/>
            <person name="Amedeo P."/>
            <person name="Jones K.M."/>
            <person name="Tallon L.J."/>
            <person name="Delcher A.L."/>
            <person name="Salzberg S.L."/>
            <person name="Silva J.C."/>
            <person name="Haas B.J."/>
            <person name="Majoros W.H."/>
            <person name="Farzad M."/>
            <person name="Carlton J.M."/>
            <person name="Smith R.K. Jr."/>
            <person name="Garg J."/>
            <person name="Pearlman R.E."/>
            <person name="Karrer K.M."/>
            <person name="Sun L."/>
            <person name="Manning G."/>
            <person name="Elde N.C."/>
            <person name="Turkewitz A.P."/>
            <person name="Asai D.J."/>
            <person name="Wilkes D.E."/>
            <person name="Wang Y."/>
            <person name="Cai H."/>
            <person name="Collins K."/>
            <person name="Stewart B.A."/>
            <person name="Lee S.R."/>
            <person name="Wilamowska K."/>
            <person name="Weinberg Z."/>
            <person name="Ruzzo W.L."/>
            <person name="Wloga D."/>
            <person name="Gaertig J."/>
            <person name="Frankel J."/>
            <person name="Tsao C.-C."/>
            <person name="Gorovsky M.A."/>
            <person name="Keeling P.J."/>
            <person name="Waller R.F."/>
            <person name="Patron N.J."/>
            <person name="Cherry J.M."/>
            <person name="Stover N.A."/>
            <person name="Krieger C.J."/>
            <person name="del Toro C."/>
            <person name="Ryder H.F."/>
            <person name="Williamson S.C."/>
            <person name="Barbeau R.A."/>
            <person name="Hamilton E.P."/>
            <person name="Orias E."/>
        </authorList>
    </citation>
    <scope>NUCLEOTIDE SEQUENCE [LARGE SCALE GENOMIC DNA]</scope>
    <source>
        <strain evidence="5">SB210</strain>
    </source>
</reference>
<dbReference type="InterPro" id="IPR002347">
    <property type="entry name" value="SDR_fam"/>
</dbReference>
<dbReference type="OrthoDB" id="418498at2759"/>
<feature type="transmembrane region" description="Helical" evidence="3">
    <location>
        <begin position="17"/>
        <end position="42"/>
    </location>
</feature>
<protein>
    <submittedName>
        <fullName evidence="4">Oxidoreductase, short chain dehydrogenase/reductase family protein</fullName>
    </submittedName>
</protein>
<dbReference type="Gene3D" id="3.40.50.720">
    <property type="entry name" value="NAD(P)-binding Rossmann-like Domain"/>
    <property type="match status" value="1"/>
</dbReference>
<proteinExistence type="inferred from homology"/>
<evidence type="ECO:0000313" key="4">
    <source>
        <dbReference type="EMBL" id="EAR99510.2"/>
    </source>
</evidence>
<dbReference type="InterPro" id="IPR036291">
    <property type="entry name" value="NAD(P)-bd_dom_sf"/>
</dbReference>
<evidence type="ECO:0000256" key="3">
    <source>
        <dbReference type="SAM" id="Phobius"/>
    </source>
</evidence>
<dbReference type="GeneID" id="7843759"/>
<keyword evidence="2" id="KW-0560">Oxidoreductase</keyword>
<keyword evidence="3" id="KW-0812">Transmembrane</keyword>
<keyword evidence="3" id="KW-1133">Transmembrane helix</keyword>
<dbReference type="AlphaFoldDB" id="I7MF92"/>
<dbReference type="Proteomes" id="UP000009168">
    <property type="component" value="Unassembled WGS sequence"/>
</dbReference>
<dbReference type="InterPro" id="IPR051019">
    <property type="entry name" value="VLCFA-Steroid_DH"/>
</dbReference>
<dbReference type="PIRSF" id="PIRSF000126">
    <property type="entry name" value="11-beta-HSD1"/>
    <property type="match status" value="1"/>
</dbReference>
<evidence type="ECO:0000313" key="5">
    <source>
        <dbReference type="Proteomes" id="UP000009168"/>
    </source>
</evidence>
<dbReference type="PRINTS" id="PR00081">
    <property type="entry name" value="GDHRDH"/>
</dbReference>
<evidence type="ECO:0000256" key="1">
    <source>
        <dbReference type="ARBA" id="ARBA00006484"/>
    </source>
</evidence>
<dbReference type="EMBL" id="GG662639">
    <property type="protein sequence ID" value="EAR99510.2"/>
    <property type="molecule type" value="Genomic_DNA"/>
</dbReference>
<dbReference type="GO" id="GO:0016491">
    <property type="term" value="F:oxidoreductase activity"/>
    <property type="evidence" value="ECO:0007669"/>
    <property type="project" value="UniProtKB-KW"/>
</dbReference>
<name>I7MF92_TETTS</name>
<dbReference type="RefSeq" id="XP_001019755.2">
    <property type="nucleotide sequence ID" value="XM_001019755.3"/>
</dbReference>
<dbReference type="PANTHER" id="PTHR43899">
    <property type="entry name" value="RH59310P"/>
    <property type="match status" value="1"/>
</dbReference>
<keyword evidence="3" id="KW-0472">Membrane</keyword>
<sequence length="328" mass="37132">MIESIQVFLSEFQNSNLLIKFFVILGLYHILTYLISIIDFFVRLAQPGLDLQARFGQNSWAIVTGASDGIGKQFCYSLSKRGFNVVLIVRNQEKTLPIVDDLKKKFPSLSYKIVVADFSNSLKDDSFFNNIVEKVKNLDVSILINNVGIDLAAGEKYYHKLPVKNVIENIVVNTVPQALITRALITQLLNRSQRSAIIDISSYAGVKTIPMTEIYSATKAFNLHLSRSLNQEYRKKIDFLTLTPLVTQTQMTNKQIKQGALNGYISAEQFTESSLNLVGRIQYNNGNYIHQIQSALSSIIPEYLVDLLSFKQMIKVKDSYNVEQNKNK</sequence>
<dbReference type="eggNOG" id="KOG1014">
    <property type="taxonomic scope" value="Eukaryota"/>
</dbReference>
<dbReference type="SUPFAM" id="SSF51735">
    <property type="entry name" value="NAD(P)-binding Rossmann-fold domains"/>
    <property type="match status" value="1"/>
</dbReference>
<dbReference type="InParanoid" id="I7MF92"/>
<dbReference type="PANTHER" id="PTHR43899:SF13">
    <property type="entry name" value="RH59310P"/>
    <property type="match status" value="1"/>
</dbReference>
<comment type="similarity">
    <text evidence="1">Belongs to the short-chain dehydrogenases/reductases (SDR) family.</text>
</comment>